<dbReference type="InterPro" id="IPR050250">
    <property type="entry name" value="Macrolide_Exporter_MacB"/>
</dbReference>
<evidence type="ECO:0000259" key="8">
    <source>
        <dbReference type="Pfam" id="PF02687"/>
    </source>
</evidence>
<comment type="caution">
    <text evidence="10">The sequence shown here is derived from an EMBL/GenBank/DDBJ whole genome shotgun (WGS) entry which is preliminary data.</text>
</comment>
<evidence type="ECO:0000256" key="7">
    <source>
        <dbReference type="SAM" id="Phobius"/>
    </source>
</evidence>
<keyword evidence="5 7" id="KW-0472">Membrane</keyword>
<keyword evidence="4 7" id="KW-1133">Transmembrane helix</keyword>
<gene>
    <name evidence="10" type="ORF">ACFO60_26650</name>
</gene>
<dbReference type="Pfam" id="PF12704">
    <property type="entry name" value="MacB_PCD"/>
    <property type="match status" value="2"/>
</dbReference>
<evidence type="ECO:0000256" key="1">
    <source>
        <dbReference type="ARBA" id="ARBA00004651"/>
    </source>
</evidence>
<feature type="domain" description="ABC3 transporter permease C-terminal" evidence="8">
    <location>
        <begin position="261"/>
        <end position="380"/>
    </location>
</feature>
<dbReference type="Proteomes" id="UP001596004">
    <property type="component" value="Unassembled WGS sequence"/>
</dbReference>
<comment type="subcellular location">
    <subcellularLocation>
        <location evidence="1">Cell membrane</location>
        <topology evidence="1">Multi-pass membrane protein</topology>
    </subcellularLocation>
</comment>
<dbReference type="InterPro" id="IPR003838">
    <property type="entry name" value="ABC3_permease_C"/>
</dbReference>
<keyword evidence="3 7" id="KW-0812">Transmembrane</keyword>
<sequence>MFRTTLAGLLAHKLRLLLTSLAITLGVGFIAGTFILTDTIQSGLSQRIAASADKVDVAVLPTAGTGERRSLAAGDLAAIKGLAGVAEAQGLVKGSAALLGKDGKAVGDIATSGVSVVTGRLDRTEITAGAAPAAPDQVVIDKNTARTRGFAVGDTVRVLDGGGEPHTFHLVGLFDVGVDQQLAVTGAVGFTSATAQAMTGEKGFAEIDVVAAPGVTPERLKSAVAAALPGGARVYTGHELAQRLAQNNGADIDVIGTALLMFGLVAMFVAALVIYNTFNILVAQRTREMALLRCIGATRRQVFGSILLESAVVGLLSSALGLLAGLGLGAGALAGLSALGREVPAGGVSLAPRTIVLALAVGLVVTVAAALLPARSATKVAPVAALRAQADEHTFRTGVLRVVFAALFLLAGAGVTALGVASSPGEQALFLVMGGGVLTFFAVLILGPVMVRPLSTLAGWAPAKLSGVPGKLALDNSHRNPKRSATTTVALTIGVTLMTLISVITATTRATYTAKLDDQFPIDYMVAPQLTSLSNGDAVLPAALAASLRSRPELASTVGFRQAEARVGTDGTGDVGAFDGPYQPALVKGSMRGFEPGSAVIADDLAERLGTGPGGSITVTTPRAGAVRLKVLGVFDPESTTLPTVTVPDRAFERYFGPMGYSRLIVNAKDGVAADVSRRAVEAAAEPYPTAKVRSATEVRGQFDEALDMMLMIIGGLLGLAILISLLGIANTLSLSVHERTRESALLRALGLTRPQLRRMLSVEALILGLIGAVVGAVLGVAYGWAASQTLMDEVLFRVPVTQVLLFVALSGAAGVLAAVLPGRKAARASIVGSLAAD</sequence>
<evidence type="ECO:0000313" key="11">
    <source>
        <dbReference type="Proteomes" id="UP001596004"/>
    </source>
</evidence>
<feature type="domain" description="MacB-like periplasmic core" evidence="9">
    <location>
        <begin position="17"/>
        <end position="226"/>
    </location>
</feature>
<feature type="transmembrane region" description="Helical" evidence="7">
    <location>
        <begin position="765"/>
        <end position="786"/>
    </location>
</feature>
<feature type="domain" description="MacB-like periplasmic core" evidence="9">
    <location>
        <begin position="484"/>
        <end position="683"/>
    </location>
</feature>
<organism evidence="10 11">
    <name type="scientific">Sphaerisporangium dianthi</name>
    <dbReference type="NCBI Taxonomy" id="1436120"/>
    <lineage>
        <taxon>Bacteria</taxon>
        <taxon>Bacillati</taxon>
        <taxon>Actinomycetota</taxon>
        <taxon>Actinomycetes</taxon>
        <taxon>Streptosporangiales</taxon>
        <taxon>Streptosporangiaceae</taxon>
        <taxon>Sphaerisporangium</taxon>
    </lineage>
</organism>
<dbReference type="RefSeq" id="WP_380844851.1">
    <property type="nucleotide sequence ID" value="NZ_JBHSFP010000022.1"/>
</dbReference>
<feature type="transmembrane region" description="Helical" evidence="7">
    <location>
        <begin position="488"/>
        <end position="506"/>
    </location>
</feature>
<dbReference type="InterPro" id="IPR025857">
    <property type="entry name" value="MacB_PCD"/>
</dbReference>
<comment type="similarity">
    <text evidence="6">Belongs to the ABC-4 integral membrane protein family.</text>
</comment>
<feature type="transmembrane region" description="Helical" evidence="7">
    <location>
        <begin position="398"/>
        <end position="422"/>
    </location>
</feature>
<name>A0ABV9CM51_9ACTN</name>
<accession>A0ABV9CM51</accession>
<dbReference type="EMBL" id="JBHSFP010000022">
    <property type="protein sequence ID" value="MFC4534354.1"/>
    <property type="molecule type" value="Genomic_DNA"/>
</dbReference>
<dbReference type="PANTHER" id="PTHR30572:SF4">
    <property type="entry name" value="ABC TRANSPORTER PERMEASE YTRF"/>
    <property type="match status" value="1"/>
</dbReference>
<feature type="transmembrane region" description="Helical" evidence="7">
    <location>
        <begin position="355"/>
        <end position="377"/>
    </location>
</feature>
<feature type="transmembrane region" description="Helical" evidence="7">
    <location>
        <begin position="801"/>
        <end position="821"/>
    </location>
</feature>
<feature type="transmembrane region" description="Helical" evidence="7">
    <location>
        <begin position="16"/>
        <end position="36"/>
    </location>
</feature>
<evidence type="ECO:0000313" key="10">
    <source>
        <dbReference type="EMBL" id="MFC4534354.1"/>
    </source>
</evidence>
<feature type="transmembrane region" description="Helical" evidence="7">
    <location>
        <begin position="302"/>
        <end position="335"/>
    </location>
</feature>
<evidence type="ECO:0000256" key="3">
    <source>
        <dbReference type="ARBA" id="ARBA00022692"/>
    </source>
</evidence>
<evidence type="ECO:0000256" key="4">
    <source>
        <dbReference type="ARBA" id="ARBA00022989"/>
    </source>
</evidence>
<feature type="transmembrane region" description="Helical" evidence="7">
    <location>
        <begin position="258"/>
        <end position="282"/>
    </location>
</feature>
<dbReference type="PANTHER" id="PTHR30572">
    <property type="entry name" value="MEMBRANE COMPONENT OF TRANSPORTER-RELATED"/>
    <property type="match status" value="1"/>
</dbReference>
<feature type="domain" description="ABC3 transporter permease C-terminal" evidence="8">
    <location>
        <begin position="717"/>
        <end position="830"/>
    </location>
</feature>
<evidence type="ECO:0000256" key="6">
    <source>
        <dbReference type="ARBA" id="ARBA00038076"/>
    </source>
</evidence>
<evidence type="ECO:0000256" key="5">
    <source>
        <dbReference type="ARBA" id="ARBA00023136"/>
    </source>
</evidence>
<feature type="transmembrane region" description="Helical" evidence="7">
    <location>
        <begin position="428"/>
        <end position="451"/>
    </location>
</feature>
<dbReference type="Pfam" id="PF02687">
    <property type="entry name" value="FtsX"/>
    <property type="match status" value="2"/>
</dbReference>
<keyword evidence="2" id="KW-1003">Cell membrane</keyword>
<feature type="transmembrane region" description="Helical" evidence="7">
    <location>
        <begin position="709"/>
        <end position="733"/>
    </location>
</feature>
<evidence type="ECO:0000259" key="9">
    <source>
        <dbReference type="Pfam" id="PF12704"/>
    </source>
</evidence>
<protein>
    <submittedName>
        <fullName evidence="10">ABC transporter permease</fullName>
    </submittedName>
</protein>
<proteinExistence type="inferred from homology"/>
<reference evidence="11" key="1">
    <citation type="journal article" date="2019" name="Int. J. Syst. Evol. Microbiol.">
        <title>The Global Catalogue of Microorganisms (GCM) 10K type strain sequencing project: providing services to taxonomists for standard genome sequencing and annotation.</title>
        <authorList>
            <consortium name="The Broad Institute Genomics Platform"/>
            <consortium name="The Broad Institute Genome Sequencing Center for Infectious Disease"/>
            <person name="Wu L."/>
            <person name="Ma J."/>
        </authorList>
    </citation>
    <scope>NUCLEOTIDE SEQUENCE [LARGE SCALE GENOMIC DNA]</scope>
    <source>
        <strain evidence="11">CGMCC 4.7132</strain>
    </source>
</reference>
<keyword evidence="11" id="KW-1185">Reference proteome</keyword>
<evidence type="ECO:0000256" key="2">
    <source>
        <dbReference type="ARBA" id="ARBA00022475"/>
    </source>
</evidence>